<feature type="compositionally biased region" description="Basic and acidic residues" evidence="11">
    <location>
        <begin position="9"/>
        <end position="23"/>
    </location>
</feature>
<dbReference type="Pfam" id="PF04421">
    <property type="entry name" value="Mss4"/>
    <property type="match status" value="1"/>
</dbReference>
<dbReference type="Proteomes" id="UP000504640">
    <property type="component" value="Unplaced"/>
</dbReference>
<dbReference type="RefSeq" id="XP_032144669.1">
    <property type="nucleotide sequence ID" value="XM_032288778.1"/>
</dbReference>
<evidence type="ECO:0000256" key="7">
    <source>
        <dbReference type="ARBA" id="ARBA00060031"/>
    </source>
</evidence>
<evidence type="ECO:0000256" key="2">
    <source>
        <dbReference type="ARBA" id="ARBA00022658"/>
    </source>
</evidence>
<evidence type="ECO:0000256" key="6">
    <source>
        <dbReference type="ARBA" id="ARBA00022990"/>
    </source>
</evidence>
<protein>
    <recommendedName>
        <fullName evidence="9">Guanine nucleotide exchange factor MSS4</fullName>
    </recommendedName>
    <alternativeName>
        <fullName evidence="10">Rab-interacting factor</fullName>
    </alternativeName>
</protein>
<dbReference type="GO" id="GO:0015031">
    <property type="term" value="P:protein transport"/>
    <property type="evidence" value="ECO:0007669"/>
    <property type="project" value="UniProtKB-KW"/>
</dbReference>
<evidence type="ECO:0000256" key="1">
    <source>
        <dbReference type="ARBA" id="ARBA00022448"/>
    </source>
</evidence>
<comment type="function">
    <text evidence="7">Guanine-nucleotide-releasing protein that acts on members of the SEC4/YPT1/RAB subfamily. Stimulates GDP release from both YPT1, RAB3A and RAB10, but is less active on these proteins than on the SEC4 protein. Might play a general role in vesicular transport.</text>
</comment>
<keyword evidence="6" id="KW-0007">Acetylation</keyword>
<comment type="subunit">
    <text evidence="8">Interacts with RAB8A.</text>
</comment>
<dbReference type="GO" id="GO:0016020">
    <property type="term" value="C:membrane"/>
    <property type="evidence" value="ECO:0007669"/>
    <property type="project" value="TreeGrafter"/>
</dbReference>
<dbReference type="CTD" id="5877"/>
<accession>A0A6J3IRR3</accession>
<keyword evidence="4" id="KW-0862">Zinc</keyword>
<keyword evidence="1" id="KW-0813">Transport</keyword>
<evidence type="ECO:0000256" key="5">
    <source>
        <dbReference type="ARBA" id="ARBA00022927"/>
    </source>
</evidence>
<dbReference type="SUPFAM" id="SSF51316">
    <property type="entry name" value="Mss4-like"/>
    <property type="match status" value="1"/>
</dbReference>
<feature type="region of interest" description="Disordered" evidence="11">
    <location>
        <begin position="1"/>
        <end position="50"/>
    </location>
</feature>
<dbReference type="PROSITE" id="PS51796">
    <property type="entry name" value="MSS4"/>
    <property type="match status" value="1"/>
</dbReference>
<dbReference type="GO" id="GO:0005829">
    <property type="term" value="C:cytosol"/>
    <property type="evidence" value="ECO:0007669"/>
    <property type="project" value="TreeGrafter"/>
</dbReference>
<dbReference type="GO" id="GO:0005085">
    <property type="term" value="F:guanyl-nucleotide exchange factor activity"/>
    <property type="evidence" value="ECO:0007669"/>
    <property type="project" value="UniProtKB-KW"/>
</dbReference>
<evidence type="ECO:0000256" key="4">
    <source>
        <dbReference type="ARBA" id="ARBA00022833"/>
    </source>
</evidence>
<dbReference type="PANTHER" id="PTHR13276">
    <property type="entry name" value="GUANINE NUCLEOTIDE EXCHANGE FACTOR MSS4"/>
    <property type="match status" value="1"/>
</dbReference>
<evidence type="ECO:0000256" key="11">
    <source>
        <dbReference type="SAM" id="MobiDB-lite"/>
    </source>
</evidence>
<dbReference type="InterPro" id="IPR007515">
    <property type="entry name" value="Mss4"/>
</dbReference>
<name>A0A6J3IRR3_SAPAP</name>
<dbReference type="InterPro" id="IPR011323">
    <property type="entry name" value="Mss4/transl-control_tumour"/>
</dbReference>
<keyword evidence="5" id="KW-0653">Protein transport</keyword>
<evidence type="ECO:0000256" key="9">
    <source>
        <dbReference type="ARBA" id="ARBA00069715"/>
    </source>
</evidence>
<evidence type="ECO:0000313" key="12">
    <source>
        <dbReference type="Proteomes" id="UP000504640"/>
    </source>
</evidence>
<evidence type="ECO:0000256" key="8">
    <source>
        <dbReference type="ARBA" id="ARBA00063928"/>
    </source>
</evidence>
<dbReference type="Gene3D" id="2.170.150.10">
    <property type="entry name" value="Metal Binding Protein, Guanine Nucleotide Exchange Factor, Chain A"/>
    <property type="match status" value="1"/>
</dbReference>
<dbReference type="GeneID" id="116558715"/>
<gene>
    <name evidence="13" type="primary">RABIF</name>
</gene>
<dbReference type="GO" id="GO:0006892">
    <property type="term" value="P:post-Golgi vesicle-mediated transport"/>
    <property type="evidence" value="ECO:0007669"/>
    <property type="project" value="TreeGrafter"/>
</dbReference>
<evidence type="ECO:0000256" key="10">
    <source>
        <dbReference type="ARBA" id="ARBA00075505"/>
    </source>
</evidence>
<dbReference type="AlphaFoldDB" id="A0A6J3IRR3"/>
<dbReference type="PANTHER" id="PTHR13276:SF0">
    <property type="entry name" value="GUANINE NUCLEOTIDE EXCHANGE FACTOR MSS4"/>
    <property type="match status" value="1"/>
</dbReference>
<evidence type="ECO:0000256" key="3">
    <source>
        <dbReference type="ARBA" id="ARBA00022723"/>
    </source>
</evidence>
<sequence>MNEGACAVESREGKRAPAHRSSDRPLPAPASAKPRQRSEDQPSKDSACAPVAEEPVAAAAMEPAEQLSELVSAEGRNRKAVLCQRCGSRVLQPGTALFSRRQLFLPSMRKKPALSDGSNPEGDLLQEHWLVEDMFIFENVGFTKDVGNIKFLVCADCEIGPIGWHCLDDKNSFYVALERVSHE</sequence>
<organism evidence="12 13">
    <name type="scientific">Sapajus apella</name>
    <name type="common">Brown-capped capuchin</name>
    <name type="synonym">Cebus apella</name>
    <dbReference type="NCBI Taxonomy" id="9515"/>
    <lineage>
        <taxon>Eukaryota</taxon>
        <taxon>Metazoa</taxon>
        <taxon>Chordata</taxon>
        <taxon>Craniata</taxon>
        <taxon>Vertebrata</taxon>
        <taxon>Euteleostomi</taxon>
        <taxon>Mammalia</taxon>
        <taxon>Eutheria</taxon>
        <taxon>Euarchontoglires</taxon>
        <taxon>Primates</taxon>
        <taxon>Haplorrhini</taxon>
        <taxon>Platyrrhini</taxon>
        <taxon>Cebidae</taxon>
        <taxon>Cebinae</taxon>
        <taxon>Sapajus</taxon>
    </lineage>
</organism>
<dbReference type="FunFam" id="2.170.150.10:FF:000004">
    <property type="entry name" value="Guanine nucleotide exchange factor MSS4"/>
    <property type="match status" value="1"/>
</dbReference>
<evidence type="ECO:0000313" key="13">
    <source>
        <dbReference type="RefSeq" id="XP_032144669.1"/>
    </source>
</evidence>
<dbReference type="GO" id="GO:0007264">
    <property type="term" value="P:small GTPase-mediated signal transduction"/>
    <property type="evidence" value="ECO:0007669"/>
    <property type="project" value="InterPro"/>
</dbReference>
<dbReference type="InterPro" id="IPR011057">
    <property type="entry name" value="Mss4-like_sf"/>
</dbReference>
<keyword evidence="12" id="KW-1185">Reference proteome</keyword>
<proteinExistence type="predicted"/>
<keyword evidence="2" id="KW-0344">Guanine-nucleotide releasing factor</keyword>
<keyword evidence="3" id="KW-0479">Metal-binding</keyword>
<dbReference type="CDD" id="cd00246">
    <property type="entry name" value="RabGEF"/>
    <property type="match status" value="1"/>
</dbReference>
<dbReference type="GO" id="GO:0008270">
    <property type="term" value="F:zinc ion binding"/>
    <property type="evidence" value="ECO:0007669"/>
    <property type="project" value="TreeGrafter"/>
</dbReference>
<reference evidence="13" key="1">
    <citation type="submission" date="2025-08" db="UniProtKB">
        <authorList>
            <consortium name="RefSeq"/>
        </authorList>
    </citation>
    <scope>IDENTIFICATION</scope>
    <source>
        <tissue evidence="13">Blood</tissue>
    </source>
</reference>